<name>A0A6J5SJQ5_9CAUD</name>
<dbReference type="EMBL" id="LR797418">
    <property type="protein sequence ID" value="CAB4214950.1"/>
    <property type="molecule type" value="Genomic_DNA"/>
</dbReference>
<dbReference type="EMBL" id="LR798400">
    <property type="protein sequence ID" value="CAB5229270.1"/>
    <property type="molecule type" value="Genomic_DNA"/>
</dbReference>
<organism evidence="1">
    <name type="scientific">uncultured Caudovirales phage</name>
    <dbReference type="NCBI Taxonomy" id="2100421"/>
    <lineage>
        <taxon>Viruses</taxon>
        <taxon>Duplodnaviria</taxon>
        <taxon>Heunggongvirae</taxon>
        <taxon>Uroviricota</taxon>
        <taxon>Caudoviricetes</taxon>
        <taxon>Peduoviridae</taxon>
        <taxon>Maltschvirus</taxon>
        <taxon>Maltschvirus maltsch</taxon>
    </lineage>
</organism>
<protein>
    <submittedName>
        <fullName evidence="1">Uncharacterized protein</fullName>
    </submittedName>
</protein>
<evidence type="ECO:0000313" key="1">
    <source>
        <dbReference type="EMBL" id="CAB4214950.1"/>
    </source>
</evidence>
<evidence type="ECO:0000313" key="2">
    <source>
        <dbReference type="EMBL" id="CAB5229270.1"/>
    </source>
</evidence>
<reference evidence="1" key="1">
    <citation type="submission" date="2020-05" db="EMBL/GenBank/DDBJ databases">
        <authorList>
            <person name="Chiriac C."/>
            <person name="Salcher M."/>
            <person name="Ghai R."/>
            <person name="Kavagutti S V."/>
        </authorList>
    </citation>
    <scope>NUCLEOTIDE SEQUENCE</scope>
</reference>
<proteinExistence type="predicted"/>
<accession>A0A6J5SJQ5</accession>
<gene>
    <name evidence="1" type="ORF">UFOVP1469_29</name>
    <name evidence="2" type="ORF">UFOVP1556_23</name>
</gene>
<sequence length="403" mass="43715">MADTDRIAAALRYQQELEEAQRPATMNPNMAAQGVGSRNRFAAALPSESGNWSGEALPMKGRAAFLPFQDTLPGSVMNKRSLALPGIVAGAVNAFTAPGRALSGSDPTFNPEEEAANFAMNVMGGGIGASRAAPAPAGSLGMNVWHGSPHRFPPTAKNPLGEFDPTKIGTGQGAQTYGHGLYLAENPKVAGGAEYRDPRGIFARITGDMNNRQEFAHDMISQGREPAKVWEMMKQKYGQFFDAPTLKADFDKVSSARGSLYKVDLPDEQIAKMLDWDKPLSQQSKEVQKALRENELWNVVPEGRSLGEMVQAMNRSMGPERTSNILRDLGIPGIRYLDQGSRNTAQKFIAQHPQGGQNLFNSQAELDAFVKRNPEFKALPPELTSNFVVFPGGEGQLNILGRE</sequence>